<dbReference type="GO" id="GO:0009570">
    <property type="term" value="C:chloroplast stroma"/>
    <property type="evidence" value="ECO:0007669"/>
    <property type="project" value="UniProtKB-SubCell"/>
</dbReference>
<feature type="domain" description="Alpha-carbonic anhydrase" evidence="6">
    <location>
        <begin position="35"/>
        <end position="265"/>
    </location>
</feature>
<dbReference type="InterPro" id="IPR036398">
    <property type="entry name" value="CA_dom_sf"/>
</dbReference>
<dbReference type="Proteomes" id="UP000694886">
    <property type="component" value="Chromosome 5"/>
</dbReference>
<dbReference type="KEGG" id="tcc:18598865"/>
<dbReference type="GeneID" id="18598865"/>
<name>A0AB32V3F0_THECC</name>
<dbReference type="InterPro" id="IPR001148">
    <property type="entry name" value="CA_dom"/>
</dbReference>
<dbReference type="PANTHER" id="PTHR18952:SF222">
    <property type="entry name" value="CARBONIC ANHYDRASE"/>
    <property type="match status" value="1"/>
</dbReference>
<proteinExistence type="inferred from homology"/>
<keyword evidence="5" id="KW-0732">Signal</keyword>
<dbReference type="RefSeq" id="XP_007028639.2">
    <property type="nucleotide sequence ID" value="XM_007028577.2"/>
</dbReference>
<feature type="signal peptide" evidence="5">
    <location>
        <begin position="1"/>
        <end position="27"/>
    </location>
</feature>
<dbReference type="Gene3D" id="3.10.200.10">
    <property type="entry name" value="Alpha carbonic anhydrase"/>
    <property type="match status" value="1"/>
</dbReference>
<dbReference type="GO" id="GO:0004089">
    <property type="term" value="F:carbonate dehydratase activity"/>
    <property type="evidence" value="ECO:0007669"/>
    <property type="project" value="UniProtKB-EC"/>
</dbReference>
<dbReference type="SUPFAM" id="SSF51069">
    <property type="entry name" value="Carbonic anhydrase"/>
    <property type="match status" value="1"/>
</dbReference>
<evidence type="ECO:0000313" key="8">
    <source>
        <dbReference type="RefSeq" id="XP_007028639.2"/>
    </source>
</evidence>
<dbReference type="GO" id="GO:0008270">
    <property type="term" value="F:zinc ion binding"/>
    <property type="evidence" value="ECO:0007669"/>
    <property type="project" value="InterPro"/>
</dbReference>
<comment type="subcellular location">
    <subcellularLocation>
        <location evidence="2">Plastid</location>
        <location evidence="2">Chloroplast stroma</location>
    </subcellularLocation>
</comment>
<comment type="catalytic activity">
    <reaction evidence="4">
        <text>hydrogencarbonate + H(+) = CO2 + H2O</text>
        <dbReference type="Rhea" id="RHEA:10748"/>
        <dbReference type="ChEBI" id="CHEBI:15377"/>
        <dbReference type="ChEBI" id="CHEBI:15378"/>
        <dbReference type="ChEBI" id="CHEBI:16526"/>
        <dbReference type="ChEBI" id="CHEBI:17544"/>
        <dbReference type="EC" id="4.2.1.1"/>
    </reaction>
</comment>
<comment type="similarity">
    <text evidence="3">Belongs to the alpha-class carbonic anhydrase family.</text>
</comment>
<reference evidence="7" key="1">
    <citation type="journal article" date="1997" name="Nucleic Acids Res.">
        <title>tRNAscan-SE: a program for improved detection of transfer RNA genes in genomic sequence.</title>
        <authorList>
            <person name="Lowe T.M."/>
            <person name="Eddy S.R."/>
        </authorList>
    </citation>
    <scope>NUCLEOTIDE SEQUENCE [LARGE SCALE GENOMIC DNA]</scope>
    <source>
        <strain evidence="7">r\B97-61/B2</strain>
    </source>
</reference>
<sequence length="278" mass="31330">MKNCNNSYWKPAFSFFLLSCLVLSVSACSQSEEGHEFNYDEASGRGPSRWGLLKPEWRNCSDGRMQSPIDIGTVQPRPQLGDLQRNYTSAPAVLENRVEDVAVVWRGNAGNITINGTVYYVVNCHWHSPSEHTFNRTRFALELHLVHQSAQNLTAVVAILYQLGSPDPFIARLRPFIITLENVERVPLGPIDPESIGLPGRKYYRYNGSLTTPPCSEGVLWTVFPQIKTVSRSQVEALRNVLPPENRNNSRPTQPLNNRTVLLYDPARMGTFTLKTDD</sequence>
<dbReference type="SMART" id="SM01057">
    <property type="entry name" value="Carb_anhydrase"/>
    <property type="match status" value="1"/>
</dbReference>
<organism evidence="7 8">
    <name type="scientific">Theobroma cacao</name>
    <name type="common">Cacao</name>
    <name type="synonym">Cocoa</name>
    <dbReference type="NCBI Taxonomy" id="3641"/>
    <lineage>
        <taxon>Eukaryota</taxon>
        <taxon>Viridiplantae</taxon>
        <taxon>Streptophyta</taxon>
        <taxon>Embryophyta</taxon>
        <taxon>Tracheophyta</taxon>
        <taxon>Spermatophyta</taxon>
        <taxon>Magnoliopsida</taxon>
        <taxon>eudicotyledons</taxon>
        <taxon>Gunneridae</taxon>
        <taxon>Pentapetalae</taxon>
        <taxon>rosids</taxon>
        <taxon>malvids</taxon>
        <taxon>Malvales</taxon>
        <taxon>Malvaceae</taxon>
        <taxon>Byttnerioideae</taxon>
        <taxon>Theobroma</taxon>
    </lineage>
</organism>
<dbReference type="InterPro" id="IPR041891">
    <property type="entry name" value="Alpha_CA_prokaryot-like"/>
</dbReference>
<dbReference type="PROSITE" id="PS51144">
    <property type="entry name" value="ALPHA_CA_2"/>
    <property type="match status" value="1"/>
</dbReference>
<protein>
    <submittedName>
        <fullName evidence="8">Alpha carbonic anhydrase 4</fullName>
    </submittedName>
</protein>
<evidence type="ECO:0000256" key="1">
    <source>
        <dbReference type="ARBA" id="ARBA00002904"/>
    </source>
</evidence>
<accession>A0AB32V3F0</accession>
<dbReference type="Gramene" id="Tc05v2_t012500.1">
    <property type="protein sequence ID" value="Tc05v2_p012500.1"/>
    <property type="gene ID" value="Tc05v2_g012500"/>
</dbReference>
<dbReference type="AlphaFoldDB" id="A0AB32V3F0"/>
<evidence type="ECO:0000256" key="3">
    <source>
        <dbReference type="ARBA" id="ARBA00006365"/>
    </source>
</evidence>
<comment type="function">
    <text evidence="1">Reversible hydration of carbon dioxide.</text>
</comment>
<dbReference type="PROSITE" id="PS51257">
    <property type="entry name" value="PROKAR_LIPOPROTEIN"/>
    <property type="match status" value="1"/>
</dbReference>
<dbReference type="Pfam" id="PF00194">
    <property type="entry name" value="Carb_anhydrase"/>
    <property type="match status" value="1"/>
</dbReference>
<evidence type="ECO:0000256" key="4">
    <source>
        <dbReference type="ARBA" id="ARBA00048348"/>
    </source>
</evidence>
<evidence type="ECO:0000259" key="6">
    <source>
        <dbReference type="PROSITE" id="PS51144"/>
    </source>
</evidence>
<dbReference type="CDD" id="cd03124">
    <property type="entry name" value="alpha_CA_prokaryotic_like"/>
    <property type="match status" value="1"/>
</dbReference>
<evidence type="ECO:0000256" key="5">
    <source>
        <dbReference type="SAM" id="SignalP"/>
    </source>
</evidence>
<dbReference type="InterPro" id="IPR023561">
    <property type="entry name" value="Carbonic_anhydrase_a-class"/>
</dbReference>
<dbReference type="PANTHER" id="PTHR18952">
    <property type="entry name" value="CARBONIC ANHYDRASE"/>
    <property type="match status" value="1"/>
</dbReference>
<evidence type="ECO:0000256" key="2">
    <source>
        <dbReference type="ARBA" id="ARBA00004470"/>
    </source>
</evidence>
<evidence type="ECO:0000313" key="7">
    <source>
        <dbReference type="Proteomes" id="UP000694886"/>
    </source>
</evidence>
<reference evidence="8" key="2">
    <citation type="submission" date="2025-08" db="UniProtKB">
        <authorList>
            <consortium name="RefSeq"/>
        </authorList>
    </citation>
    <scope>IDENTIFICATION</scope>
</reference>
<feature type="chain" id="PRO_5044316052" evidence="5">
    <location>
        <begin position="28"/>
        <end position="278"/>
    </location>
</feature>
<gene>
    <name evidence="8" type="primary">LOC18598865</name>
</gene>